<dbReference type="RefSeq" id="WP_168740982.1">
    <property type="nucleotide sequence ID" value="NZ_JABAHZ010000005.1"/>
</dbReference>
<comment type="similarity">
    <text evidence="1">Belongs to the 'GDXG' lipolytic enzyme family.</text>
</comment>
<comment type="caution">
    <text evidence="4">The sequence shown here is derived from an EMBL/GenBank/DDBJ whole genome shotgun (WGS) entry which is preliminary data.</text>
</comment>
<keyword evidence="2 4" id="KW-0378">Hydrolase</keyword>
<evidence type="ECO:0000313" key="4">
    <source>
        <dbReference type="EMBL" id="NLR81360.1"/>
    </source>
</evidence>
<dbReference type="Pfam" id="PF07859">
    <property type="entry name" value="Abhydrolase_3"/>
    <property type="match status" value="1"/>
</dbReference>
<evidence type="ECO:0000256" key="1">
    <source>
        <dbReference type="ARBA" id="ARBA00010515"/>
    </source>
</evidence>
<organism evidence="4 5">
    <name type="scientific">Chitinophaga eiseniae</name>
    <dbReference type="NCBI Taxonomy" id="634771"/>
    <lineage>
        <taxon>Bacteria</taxon>
        <taxon>Pseudomonadati</taxon>
        <taxon>Bacteroidota</taxon>
        <taxon>Chitinophagia</taxon>
        <taxon>Chitinophagales</taxon>
        <taxon>Chitinophagaceae</taxon>
        <taxon>Chitinophaga</taxon>
    </lineage>
</organism>
<gene>
    <name evidence="4" type="ORF">HGH91_22230</name>
</gene>
<dbReference type="PANTHER" id="PTHR48081:SF8">
    <property type="entry name" value="ALPHA_BETA HYDROLASE FOLD-3 DOMAIN-CONTAINING PROTEIN-RELATED"/>
    <property type="match status" value="1"/>
</dbReference>
<accession>A0A847SDT9</accession>
<evidence type="ECO:0000259" key="3">
    <source>
        <dbReference type="Pfam" id="PF07859"/>
    </source>
</evidence>
<dbReference type="InterPro" id="IPR029058">
    <property type="entry name" value="AB_hydrolase_fold"/>
</dbReference>
<keyword evidence="5" id="KW-1185">Reference proteome</keyword>
<reference evidence="4 5" key="1">
    <citation type="submission" date="2020-04" db="EMBL/GenBank/DDBJ databases">
        <authorList>
            <person name="Yin C."/>
        </authorList>
    </citation>
    <scope>NUCLEOTIDE SEQUENCE [LARGE SCALE GENOMIC DNA]</scope>
    <source>
        <strain evidence="4 5">Ak56</strain>
    </source>
</reference>
<proteinExistence type="inferred from homology"/>
<name>A0A847SDT9_9BACT</name>
<dbReference type="Gene3D" id="3.40.50.1820">
    <property type="entry name" value="alpha/beta hydrolase"/>
    <property type="match status" value="1"/>
</dbReference>
<sequence length="334" mass="36226">MKKINHTILFYDLSACIFAGKNMNNNLVLSPEVDKALEFIRAINVPEMEDSILVGRKFYEGFIPMAGEPEEIFSIEEQAISSSDGSTFNIRIYRPSGQPLLPAVLYFHGGWFNAGSLDTHDRPLRTLARLSGSIVISVDYRLAPEYPFPIGLNDCCAALEWVVDQAATLGIDAANIALMGDSAGGALATVVARKATVGMGINIRCQVLIYPVTDSSLSTKSWKQFADGPNLTLEGAEIAWDLYTPDLINRNHPDAAPLLAIDLSGLPPALIITAEYDPLRDEAIQYAQQLRSAGVEVKLTEYAGMVHGFFQMGGIIAAGRQAVEEAAAYLASNR</sequence>
<dbReference type="InterPro" id="IPR013094">
    <property type="entry name" value="AB_hydrolase_3"/>
</dbReference>
<protein>
    <submittedName>
        <fullName evidence="4">Alpha/beta hydrolase</fullName>
    </submittedName>
</protein>
<dbReference type="EMBL" id="JABAHZ010000005">
    <property type="protein sequence ID" value="NLR81360.1"/>
    <property type="molecule type" value="Genomic_DNA"/>
</dbReference>
<dbReference type="FunFam" id="3.40.50.1820:FF:000089">
    <property type="entry name" value="Alpha/beta hydrolase"/>
    <property type="match status" value="1"/>
</dbReference>
<dbReference type="GO" id="GO:0016787">
    <property type="term" value="F:hydrolase activity"/>
    <property type="evidence" value="ECO:0007669"/>
    <property type="project" value="UniProtKB-KW"/>
</dbReference>
<evidence type="ECO:0000256" key="2">
    <source>
        <dbReference type="ARBA" id="ARBA00022801"/>
    </source>
</evidence>
<dbReference type="Proteomes" id="UP000552864">
    <property type="component" value="Unassembled WGS sequence"/>
</dbReference>
<dbReference type="AlphaFoldDB" id="A0A847SDT9"/>
<feature type="domain" description="Alpha/beta hydrolase fold-3" evidence="3">
    <location>
        <begin position="104"/>
        <end position="310"/>
    </location>
</feature>
<dbReference type="PANTHER" id="PTHR48081">
    <property type="entry name" value="AB HYDROLASE SUPERFAMILY PROTEIN C4A8.06C"/>
    <property type="match status" value="1"/>
</dbReference>
<dbReference type="SUPFAM" id="SSF53474">
    <property type="entry name" value="alpha/beta-Hydrolases"/>
    <property type="match status" value="1"/>
</dbReference>
<evidence type="ECO:0000313" key="5">
    <source>
        <dbReference type="Proteomes" id="UP000552864"/>
    </source>
</evidence>
<dbReference type="InterPro" id="IPR050300">
    <property type="entry name" value="GDXG_lipolytic_enzyme"/>
</dbReference>